<dbReference type="CDD" id="cd00082">
    <property type="entry name" value="HisKA"/>
    <property type="match status" value="1"/>
</dbReference>
<sequence length="743" mass="84728">MKDYLEAERLDLKRKRRERYIIVFLICVISLLTYLGMQALDLGVNLPFSGSILVFALININVILLLLMLFLIVRNVVKLLFERKKDIMGAKLRTKLVLAFVTLTLLPTIVLFFASVQFISSSIDYWSSLQIEQSLKNSLEVGQDYYDRLTSEILFFGNKMSRVITYEGYMLQANKETLARYVHEKQMEYSMSSIKIVLKNLEIKTVSQDTKIDLSPFEGADERLLNKALEKGRDEHHIQISPHGDLVMGIVPIFSRTRSKAVVGLIVVAKFIPRSFENRLKAISVGLQEYQQLKMLKKPMKISNMIWLSIVTFLIVFSSIWFGFYLSKELTIPIKELAEGTKRIASGDYDFFIDLESKDEIGVLVNSFNKMTMDLKTSKDKLEETNRELIKSNVELEQRRHYMEFVLANVAAGVISADVAGNILTINKSAESMLDTKANEIIGKCYKDVLEEDYIKILRGFLEDPGLLRKGSFKKQVRISAKNKKFSLLVSINVLRDDKGEYIGLVAVFEDLSDIEKAQRMAAWREVARRIAHEVKNPLTPIQLSAQRLKKKYGARLPDDEGRVFHECTDMIIRQVEELKGLVNEFSSFARMPAANPAPADISQIINEALSLYREAHKDLVLIFNDSKNIPLFNLDREQIKRAMINLMENAIDSMGGKGEIFVGLSYDEILRTVRIEVADQGMGIPPEHKARLFEPYFSTKKHGTGLGLVMVNTIVTDHNGFIRVQDNHPKGTKFIIELPVRV</sequence>
<evidence type="ECO:0000256" key="13">
    <source>
        <dbReference type="ARBA" id="ARBA00023136"/>
    </source>
</evidence>
<dbReference type="SUPFAM" id="SSF158472">
    <property type="entry name" value="HAMP domain-like"/>
    <property type="match status" value="1"/>
</dbReference>
<keyword evidence="8" id="KW-0547">Nucleotide-binding</keyword>
<dbReference type="InterPro" id="IPR000014">
    <property type="entry name" value="PAS"/>
</dbReference>
<feature type="domain" description="HAMP" evidence="18">
    <location>
        <begin position="328"/>
        <end position="380"/>
    </location>
</feature>
<dbReference type="InterPro" id="IPR003594">
    <property type="entry name" value="HATPase_dom"/>
</dbReference>
<dbReference type="Pfam" id="PF00989">
    <property type="entry name" value="PAS"/>
    <property type="match status" value="1"/>
</dbReference>
<keyword evidence="4" id="KW-1003">Cell membrane</keyword>
<protein>
    <recommendedName>
        <fullName evidence="3">histidine kinase</fullName>
        <ecNumber evidence="3">2.7.13.3</ecNumber>
    </recommendedName>
</protein>
<dbReference type="AlphaFoldDB" id="A0A445N492"/>
<dbReference type="NCBIfam" id="TIGR00229">
    <property type="entry name" value="sensory_box"/>
    <property type="match status" value="1"/>
</dbReference>
<dbReference type="SUPFAM" id="SSF55785">
    <property type="entry name" value="PYP-like sensor domain (PAS domain)"/>
    <property type="match status" value="1"/>
</dbReference>
<dbReference type="Gene3D" id="1.10.287.130">
    <property type="match status" value="1"/>
</dbReference>
<feature type="transmembrane region" description="Helical" evidence="15">
    <location>
        <begin position="305"/>
        <end position="326"/>
    </location>
</feature>
<dbReference type="SMART" id="SM00388">
    <property type="entry name" value="HisKA"/>
    <property type="match status" value="1"/>
</dbReference>
<dbReference type="PANTHER" id="PTHR43065:SF42">
    <property type="entry name" value="TWO-COMPONENT SENSOR PPRA"/>
    <property type="match status" value="1"/>
</dbReference>
<dbReference type="InterPro" id="IPR004358">
    <property type="entry name" value="Sig_transdc_His_kin-like_C"/>
</dbReference>
<dbReference type="InterPro" id="IPR035965">
    <property type="entry name" value="PAS-like_dom_sf"/>
</dbReference>
<dbReference type="GO" id="GO:0005524">
    <property type="term" value="F:ATP binding"/>
    <property type="evidence" value="ECO:0007669"/>
    <property type="project" value="UniProtKB-KW"/>
</dbReference>
<dbReference type="Gene3D" id="3.30.565.10">
    <property type="entry name" value="Histidine kinase-like ATPase, C-terminal domain"/>
    <property type="match status" value="1"/>
</dbReference>
<dbReference type="SMART" id="SM00091">
    <property type="entry name" value="PAS"/>
    <property type="match status" value="1"/>
</dbReference>
<dbReference type="GO" id="GO:0000155">
    <property type="term" value="F:phosphorelay sensor kinase activity"/>
    <property type="evidence" value="ECO:0007669"/>
    <property type="project" value="InterPro"/>
</dbReference>
<evidence type="ECO:0000259" key="16">
    <source>
        <dbReference type="PROSITE" id="PS50109"/>
    </source>
</evidence>
<evidence type="ECO:0000256" key="6">
    <source>
        <dbReference type="ARBA" id="ARBA00022679"/>
    </source>
</evidence>
<keyword evidence="13 15" id="KW-0472">Membrane</keyword>
<accession>A0A445N492</accession>
<reference evidence="19" key="1">
    <citation type="submission" date="2018-01" db="EMBL/GenBank/DDBJ databases">
        <authorList>
            <person name="Regsiter A."/>
            <person name="William W."/>
        </authorList>
    </citation>
    <scope>NUCLEOTIDE SEQUENCE</scope>
    <source>
        <strain evidence="19">TRIP AH-1</strain>
    </source>
</reference>
<dbReference type="EMBL" id="OJIN01000245">
    <property type="protein sequence ID" value="SPD76506.1"/>
    <property type="molecule type" value="Genomic_DNA"/>
</dbReference>
<dbReference type="SUPFAM" id="SSF55874">
    <property type="entry name" value="ATPase domain of HSP90 chaperone/DNA topoisomerase II/histidine kinase"/>
    <property type="match status" value="1"/>
</dbReference>
<dbReference type="InterPro" id="IPR003660">
    <property type="entry name" value="HAMP_dom"/>
</dbReference>
<evidence type="ECO:0000256" key="4">
    <source>
        <dbReference type="ARBA" id="ARBA00022475"/>
    </source>
</evidence>
<feature type="domain" description="Histidine kinase" evidence="16">
    <location>
        <begin position="530"/>
        <end position="743"/>
    </location>
</feature>
<dbReference type="PRINTS" id="PR00344">
    <property type="entry name" value="BCTRLSENSOR"/>
</dbReference>
<evidence type="ECO:0000313" key="19">
    <source>
        <dbReference type="EMBL" id="SPD76506.1"/>
    </source>
</evidence>
<feature type="transmembrane region" description="Helical" evidence="15">
    <location>
        <begin position="52"/>
        <end position="77"/>
    </location>
</feature>
<evidence type="ECO:0000259" key="18">
    <source>
        <dbReference type="PROSITE" id="PS50885"/>
    </source>
</evidence>
<keyword evidence="10" id="KW-0067">ATP-binding</keyword>
<comment type="subcellular location">
    <subcellularLocation>
        <location evidence="2">Cell membrane</location>
        <topology evidence="2">Multi-pass membrane protein</topology>
    </subcellularLocation>
</comment>
<dbReference type="SMART" id="SM00387">
    <property type="entry name" value="HATPase_c"/>
    <property type="match status" value="1"/>
</dbReference>
<feature type="transmembrane region" description="Helical" evidence="15">
    <location>
        <begin position="97"/>
        <end position="119"/>
    </location>
</feature>
<keyword evidence="14" id="KW-0175">Coiled coil</keyword>
<dbReference type="EC" id="2.7.13.3" evidence="3"/>
<evidence type="ECO:0000256" key="10">
    <source>
        <dbReference type="ARBA" id="ARBA00022840"/>
    </source>
</evidence>
<dbReference type="SUPFAM" id="SSF47384">
    <property type="entry name" value="Homodimeric domain of signal transducing histidine kinase"/>
    <property type="match status" value="1"/>
</dbReference>
<dbReference type="Pfam" id="PF00512">
    <property type="entry name" value="HisKA"/>
    <property type="match status" value="1"/>
</dbReference>
<dbReference type="Gene3D" id="3.30.450.20">
    <property type="entry name" value="PAS domain"/>
    <property type="match status" value="1"/>
</dbReference>
<evidence type="ECO:0000256" key="1">
    <source>
        <dbReference type="ARBA" id="ARBA00000085"/>
    </source>
</evidence>
<dbReference type="Pfam" id="PF02518">
    <property type="entry name" value="HATPase_c"/>
    <property type="match status" value="1"/>
</dbReference>
<dbReference type="InterPro" id="IPR003661">
    <property type="entry name" value="HisK_dim/P_dom"/>
</dbReference>
<feature type="transmembrane region" description="Helical" evidence="15">
    <location>
        <begin position="20"/>
        <end position="40"/>
    </location>
</feature>
<dbReference type="InterPro" id="IPR013767">
    <property type="entry name" value="PAS_fold"/>
</dbReference>
<keyword evidence="6" id="KW-0808">Transferase</keyword>
<evidence type="ECO:0000256" key="3">
    <source>
        <dbReference type="ARBA" id="ARBA00012438"/>
    </source>
</evidence>
<dbReference type="PROSITE" id="PS50109">
    <property type="entry name" value="HIS_KIN"/>
    <property type="match status" value="1"/>
</dbReference>
<dbReference type="GO" id="GO:0006355">
    <property type="term" value="P:regulation of DNA-templated transcription"/>
    <property type="evidence" value="ECO:0007669"/>
    <property type="project" value="InterPro"/>
</dbReference>
<proteinExistence type="predicted"/>
<organism evidence="19">
    <name type="scientific">uncultured Desulfobacterium sp</name>
    <dbReference type="NCBI Taxonomy" id="201089"/>
    <lineage>
        <taxon>Bacteria</taxon>
        <taxon>Pseudomonadati</taxon>
        <taxon>Thermodesulfobacteriota</taxon>
        <taxon>Desulfobacteria</taxon>
        <taxon>Desulfobacterales</taxon>
        <taxon>Desulfobacteriaceae</taxon>
        <taxon>Desulfobacterium</taxon>
        <taxon>environmental samples</taxon>
    </lineage>
</organism>
<evidence type="ECO:0000256" key="8">
    <source>
        <dbReference type="ARBA" id="ARBA00022741"/>
    </source>
</evidence>
<dbReference type="Pfam" id="PF19312">
    <property type="entry name" value="NtrY_N"/>
    <property type="match status" value="1"/>
</dbReference>
<dbReference type="GO" id="GO:0005886">
    <property type="term" value="C:plasma membrane"/>
    <property type="evidence" value="ECO:0007669"/>
    <property type="project" value="UniProtKB-SubCell"/>
</dbReference>
<dbReference type="PANTHER" id="PTHR43065">
    <property type="entry name" value="SENSOR HISTIDINE KINASE"/>
    <property type="match status" value="1"/>
</dbReference>
<name>A0A445N492_9BACT</name>
<evidence type="ECO:0000256" key="12">
    <source>
        <dbReference type="ARBA" id="ARBA00023012"/>
    </source>
</evidence>
<evidence type="ECO:0000256" key="9">
    <source>
        <dbReference type="ARBA" id="ARBA00022777"/>
    </source>
</evidence>
<keyword evidence="9" id="KW-0418">Kinase</keyword>
<dbReference type="InterPro" id="IPR036890">
    <property type="entry name" value="HATPase_C_sf"/>
</dbReference>
<dbReference type="PIRSF" id="PIRSF037532">
    <property type="entry name" value="STHK_NtrY"/>
    <property type="match status" value="1"/>
</dbReference>
<dbReference type="InterPro" id="IPR017232">
    <property type="entry name" value="NtrY"/>
</dbReference>
<dbReference type="Pfam" id="PF00672">
    <property type="entry name" value="HAMP"/>
    <property type="match status" value="1"/>
</dbReference>
<dbReference type="InterPro" id="IPR036097">
    <property type="entry name" value="HisK_dim/P_sf"/>
</dbReference>
<feature type="coiled-coil region" evidence="14">
    <location>
        <begin position="368"/>
        <end position="399"/>
    </location>
</feature>
<comment type="catalytic activity">
    <reaction evidence="1">
        <text>ATP + protein L-histidine = ADP + protein N-phospho-L-histidine.</text>
        <dbReference type="EC" id="2.7.13.3"/>
    </reaction>
</comment>
<keyword evidence="7 15" id="KW-0812">Transmembrane</keyword>
<evidence type="ECO:0000256" key="5">
    <source>
        <dbReference type="ARBA" id="ARBA00022553"/>
    </source>
</evidence>
<evidence type="ECO:0000256" key="15">
    <source>
        <dbReference type="SAM" id="Phobius"/>
    </source>
</evidence>
<gene>
    <name evidence="19" type="ORF">PITCH_A980020</name>
</gene>
<keyword evidence="12" id="KW-0902">Two-component regulatory system</keyword>
<keyword evidence="5" id="KW-0597">Phosphoprotein</keyword>
<dbReference type="SMART" id="SM00304">
    <property type="entry name" value="HAMP"/>
    <property type="match status" value="1"/>
</dbReference>
<dbReference type="PROSITE" id="PS50885">
    <property type="entry name" value="HAMP"/>
    <property type="match status" value="1"/>
</dbReference>
<dbReference type="CDD" id="cd06225">
    <property type="entry name" value="HAMP"/>
    <property type="match status" value="1"/>
</dbReference>
<dbReference type="InterPro" id="IPR005467">
    <property type="entry name" value="His_kinase_dom"/>
</dbReference>
<dbReference type="CDD" id="cd00130">
    <property type="entry name" value="PAS"/>
    <property type="match status" value="1"/>
</dbReference>
<evidence type="ECO:0000256" key="7">
    <source>
        <dbReference type="ARBA" id="ARBA00022692"/>
    </source>
</evidence>
<evidence type="ECO:0000256" key="11">
    <source>
        <dbReference type="ARBA" id="ARBA00022989"/>
    </source>
</evidence>
<evidence type="ECO:0000256" key="2">
    <source>
        <dbReference type="ARBA" id="ARBA00004651"/>
    </source>
</evidence>
<evidence type="ECO:0000256" key="14">
    <source>
        <dbReference type="SAM" id="Coils"/>
    </source>
</evidence>
<keyword evidence="11 15" id="KW-1133">Transmembrane helix</keyword>
<evidence type="ECO:0000259" key="17">
    <source>
        <dbReference type="PROSITE" id="PS50112"/>
    </source>
</evidence>
<dbReference type="PROSITE" id="PS50112">
    <property type="entry name" value="PAS"/>
    <property type="match status" value="1"/>
</dbReference>
<dbReference type="Gene3D" id="6.10.340.10">
    <property type="match status" value="1"/>
</dbReference>
<dbReference type="InterPro" id="IPR045671">
    <property type="entry name" value="NtrY-like_N"/>
</dbReference>
<feature type="domain" description="PAS" evidence="17">
    <location>
        <begin position="399"/>
        <end position="444"/>
    </location>
</feature>